<protein>
    <submittedName>
        <fullName evidence="1">Uncharacterized protein</fullName>
    </submittedName>
</protein>
<keyword evidence="2" id="KW-1185">Reference proteome</keyword>
<proteinExistence type="predicted"/>
<gene>
    <name evidence="1" type="ORF">NUW58_g3721</name>
</gene>
<organism evidence="1 2">
    <name type="scientific">Xylaria curta</name>
    <dbReference type="NCBI Taxonomy" id="42375"/>
    <lineage>
        <taxon>Eukaryota</taxon>
        <taxon>Fungi</taxon>
        <taxon>Dikarya</taxon>
        <taxon>Ascomycota</taxon>
        <taxon>Pezizomycotina</taxon>
        <taxon>Sordariomycetes</taxon>
        <taxon>Xylariomycetidae</taxon>
        <taxon>Xylariales</taxon>
        <taxon>Xylariaceae</taxon>
        <taxon>Xylaria</taxon>
    </lineage>
</organism>
<evidence type="ECO:0000313" key="1">
    <source>
        <dbReference type="EMBL" id="KAJ2988935.1"/>
    </source>
</evidence>
<dbReference type="Proteomes" id="UP001143856">
    <property type="component" value="Unassembled WGS sequence"/>
</dbReference>
<accession>A0ACC1P9N0</accession>
<reference evidence="1" key="1">
    <citation type="submission" date="2022-10" db="EMBL/GenBank/DDBJ databases">
        <title>Genome Sequence of Xylaria curta.</title>
        <authorList>
            <person name="Buettner E."/>
        </authorList>
    </citation>
    <scope>NUCLEOTIDE SEQUENCE</scope>
    <source>
        <strain evidence="1">Babe10</strain>
    </source>
</reference>
<name>A0ACC1P9N0_9PEZI</name>
<sequence length="151" mass="17327">MAPVLDQINSLLSKRDICPYSYYYDSSRDLCVRGNGWYWYGRWIFAAVIIGLFFIIFFTWACLNSRRRRRQGQAPMYGTGWMAPQNQYYQNPPQAYNQPPPAYGAPAQSYPMDNRYQTTDGHYGQQSSGIEPPKNVYSGDYAPPSGPPPNK</sequence>
<dbReference type="EMBL" id="JAPDGR010000588">
    <property type="protein sequence ID" value="KAJ2988935.1"/>
    <property type="molecule type" value="Genomic_DNA"/>
</dbReference>
<evidence type="ECO:0000313" key="2">
    <source>
        <dbReference type="Proteomes" id="UP001143856"/>
    </source>
</evidence>
<comment type="caution">
    <text evidence="1">The sequence shown here is derived from an EMBL/GenBank/DDBJ whole genome shotgun (WGS) entry which is preliminary data.</text>
</comment>